<accession>A0AAU8Z2Q5</accession>
<proteinExistence type="predicted"/>
<evidence type="ECO:0000313" key="1">
    <source>
        <dbReference type="EMBL" id="AVP66327.1"/>
    </source>
</evidence>
<dbReference type="Proteomes" id="UP000238070">
    <property type="component" value="Chromosome"/>
</dbReference>
<reference evidence="1 2" key="1">
    <citation type="submission" date="2018-01" db="EMBL/GenBank/DDBJ databases">
        <title>Genetic Diversity of Clostridium botulinum in seafood.</title>
        <authorList>
            <person name="Athira V."/>
            <person name="Arun Jyothi P.V."/>
            <person name="Lalitha K.V."/>
            <person name="Joseph T.C."/>
        </authorList>
    </citation>
    <scope>NUCLEOTIDE SEQUENCE [LARGE SCALE GENOMIC DNA]</scope>
    <source>
        <strain evidence="1 2">Mfbjulcb5</strain>
    </source>
</reference>
<protein>
    <recommendedName>
        <fullName evidence="3">Phage protein</fullName>
    </recommendedName>
</protein>
<dbReference type="EMBL" id="CP027776">
    <property type="protein sequence ID" value="AVP66327.1"/>
    <property type="molecule type" value="Genomic_DNA"/>
</dbReference>
<organism evidence="1 2">
    <name type="scientific">Clostridium botulinum</name>
    <dbReference type="NCBI Taxonomy" id="1491"/>
    <lineage>
        <taxon>Bacteria</taxon>
        <taxon>Bacillati</taxon>
        <taxon>Bacillota</taxon>
        <taxon>Clostridia</taxon>
        <taxon>Eubacteriales</taxon>
        <taxon>Clostridiaceae</taxon>
        <taxon>Clostridium</taxon>
    </lineage>
</organism>
<dbReference type="AlphaFoldDB" id="A0AAU8Z2Q5"/>
<evidence type="ECO:0008006" key="3">
    <source>
        <dbReference type="Google" id="ProtNLM"/>
    </source>
</evidence>
<gene>
    <name evidence="1" type="ORF">C3B64_19700</name>
</gene>
<sequence length="69" mass="8156">MGNQKFYTIQNENGSFIPNNLFLDYELCVVNAVKFRTLVGAREYKKCLRKDKIFKIIEVNCSFKEVEEK</sequence>
<name>A0AAU8Z2Q5_CLOBO</name>
<evidence type="ECO:0000313" key="2">
    <source>
        <dbReference type="Proteomes" id="UP000238070"/>
    </source>
</evidence>